<organism evidence="2 3">
    <name type="scientific">Streptomyces spinoverrucosus</name>
    <dbReference type="NCBI Taxonomy" id="284043"/>
    <lineage>
        <taxon>Bacteria</taxon>
        <taxon>Bacillati</taxon>
        <taxon>Actinomycetota</taxon>
        <taxon>Actinomycetes</taxon>
        <taxon>Kitasatosporales</taxon>
        <taxon>Streptomycetaceae</taxon>
        <taxon>Streptomyces</taxon>
    </lineage>
</organism>
<feature type="domain" description="Beta-lactamase-related" evidence="1">
    <location>
        <begin position="21"/>
        <end position="376"/>
    </location>
</feature>
<keyword evidence="2" id="KW-0378">Hydrolase</keyword>
<dbReference type="InterPro" id="IPR012338">
    <property type="entry name" value="Beta-lactam/transpept-like"/>
</dbReference>
<dbReference type="AlphaFoldDB" id="A0A4Y3VUB0"/>
<accession>A0A4Y3VUB0</accession>
<evidence type="ECO:0000259" key="1">
    <source>
        <dbReference type="Pfam" id="PF00144"/>
    </source>
</evidence>
<dbReference type="GO" id="GO:0016787">
    <property type="term" value="F:hydrolase activity"/>
    <property type="evidence" value="ECO:0007669"/>
    <property type="project" value="UniProtKB-KW"/>
</dbReference>
<name>A0A4Y3VUB0_9ACTN</name>
<sequence length="398" mass="42942">MPTPQISGTVAPGFESVRDEFARNFTDRDEQGAALAVTLNGERVVDLWGGPADPTTGRAWDGDTLQLIFSGSKGVLATALLLLVDRGAVELDKPVAHYWPEFAAKGKDGITVRQVVTFTARMPAVAAPLSQDDLGDPEAMAKLLADQEPESDSRAEGILYGPWATGWIIAEVIRRVDGRRLDRFFAEEIAGPLDVDVSFGITPEQEHRVARTEYGTGFREQFGGYFTSDDPLTQRIWQNPVPFPEDEEIWNGPARRFTLIPAANVYGSARGFAKLYGILAADAARPAEQEHTLLSRRLLDEARAPYVSKVDQLIDVPMVYGGGGYRLRTKARPTVDGDSFGHDGAGGSANQAWPRAAAGVSYVMNRLIALGPDDKRASSLVKAVSAAMTELGIGGGAR</sequence>
<dbReference type="SUPFAM" id="SSF56601">
    <property type="entry name" value="beta-lactamase/transpeptidase-like"/>
    <property type="match status" value="1"/>
</dbReference>
<dbReference type="RefSeq" id="WP_141316169.1">
    <property type="nucleotide sequence ID" value="NZ_BJND01000120.1"/>
</dbReference>
<dbReference type="PANTHER" id="PTHR43319:SF3">
    <property type="entry name" value="BETA-LACTAMASE-RELATED DOMAIN-CONTAINING PROTEIN"/>
    <property type="match status" value="1"/>
</dbReference>
<evidence type="ECO:0000313" key="3">
    <source>
        <dbReference type="Proteomes" id="UP000317881"/>
    </source>
</evidence>
<dbReference type="Proteomes" id="UP000317881">
    <property type="component" value="Unassembled WGS sequence"/>
</dbReference>
<dbReference type="EMBL" id="BJND01000120">
    <property type="protein sequence ID" value="GEC10554.1"/>
    <property type="molecule type" value="Genomic_DNA"/>
</dbReference>
<dbReference type="InterPro" id="IPR001466">
    <property type="entry name" value="Beta-lactam-related"/>
</dbReference>
<dbReference type="OrthoDB" id="9809635at2"/>
<keyword evidence="3" id="KW-1185">Reference proteome</keyword>
<dbReference type="PANTHER" id="PTHR43319">
    <property type="entry name" value="BETA-LACTAMASE-RELATED"/>
    <property type="match status" value="1"/>
</dbReference>
<dbReference type="Pfam" id="PF00144">
    <property type="entry name" value="Beta-lactamase"/>
    <property type="match status" value="1"/>
</dbReference>
<proteinExistence type="predicted"/>
<reference evidence="2 3" key="1">
    <citation type="submission" date="2019-06" db="EMBL/GenBank/DDBJ databases">
        <title>Whole genome shotgun sequence of Streptomyces spinoverrucosus NBRC 14228.</title>
        <authorList>
            <person name="Hosoyama A."/>
            <person name="Uohara A."/>
            <person name="Ohji S."/>
            <person name="Ichikawa N."/>
        </authorList>
    </citation>
    <scope>NUCLEOTIDE SEQUENCE [LARGE SCALE GENOMIC DNA]</scope>
    <source>
        <strain evidence="2 3">NBRC 14228</strain>
    </source>
</reference>
<dbReference type="InterPro" id="IPR052907">
    <property type="entry name" value="Beta-lactamase/esterase"/>
</dbReference>
<gene>
    <name evidence="2" type="ORF">SSP24_82090</name>
</gene>
<evidence type="ECO:0000313" key="2">
    <source>
        <dbReference type="EMBL" id="GEC10554.1"/>
    </source>
</evidence>
<dbReference type="Gene3D" id="3.40.710.10">
    <property type="entry name" value="DD-peptidase/beta-lactamase superfamily"/>
    <property type="match status" value="1"/>
</dbReference>
<protein>
    <submittedName>
        <fullName evidence="2">Serine hydrolase</fullName>
    </submittedName>
</protein>
<comment type="caution">
    <text evidence="2">The sequence shown here is derived from an EMBL/GenBank/DDBJ whole genome shotgun (WGS) entry which is preliminary data.</text>
</comment>